<feature type="region of interest" description="Disordered" evidence="1">
    <location>
        <begin position="393"/>
        <end position="469"/>
    </location>
</feature>
<feature type="compositionally biased region" description="Basic and acidic residues" evidence="1">
    <location>
        <begin position="393"/>
        <end position="410"/>
    </location>
</feature>
<dbReference type="GeneID" id="24266595"/>
<sequence>MEINNKRKSIYYYKDRSENSFSGKSSQDSISSLGDYLNNTPSNSGGKINFMKNYFWFFKSNNNSKKNSHDSIFSEIKSADGNKGSSHQLDADSDHVMQSPDGSSNHLGDVNGHSLGKTNEESKGVSSRKSFYSIYDYTDESDYNTLRENEQDDSLQQQKTFEPSSHDRYPKGECARKYMHIYDTDSSPSNDSNEGSSDGNSDSSGESASAKEAQDEGHKTLPTQGVQGQEKQGPTKEEKKRRAKWTSQEKMENLINSYKIKKGKSKIQYVGISAILKKYIYITKNEKILFFKKELNKKKILVRSKIKKRYNPCATFYYLHKKQKNALGTNKTKINKCHFFRYLYYCMLKKKLQIFYRTRKLKSLIKYASSQGWRRSYVSQFWRDTSKDALKGRNVEENHAKEDADGDVKAEGNTSNSFIKIPSHSDTNKAEGFVSVRSCPKSPRQDGQGSSMHLPDSEGATPKMEEEQLTYGKKDTAYVDGESFSQVCIKNCVENKTGHHQMEQEANQDDKVMKQNHISDEIKNDIKNMPTYDCYKNGEEGFSICTKCKDECIDYAQKQGKDYMLSEDIITLKGEMVLSKGEEHMHNVQAEEMNDVIDLVKCKNSSSAYGSDSQEESFKMDSSADREEHSSGEVNALGEVNSAGEMNSSGEVNSADSIHYVSSEIVRVVSDESIERDSFHFGGRECAGNAGSAVINENNESSCGSNEEESSTNRIESEEMRSNFSGEEDIAKVKGSSERWSGTSDDVAVGKMEHTYGHCSATSEEDAISSRNARSESCSDMCKEQDANGSNGSRNMYPSSSSRGSYDVSVEFIESSFMKEIHAGGKGDHAECSHADSIECSNEDGNEDSNGGSNEEDSQAQSSSGSNDTPSICQNRSQTNSHNDTGQDGPSDASVSAEERGQVEEEKKESQSENATSGESFVETINLATEENVHVTGHPHVHQQLQNGESSSLYEEEEEEVEVDEDEEDDDNDDDDEGEEGDDDDDEDEEEDDEDEEYDEEEEEEHEADEIEVDEEVKVEEQVDVEPKETVEMEPKETTQVKPLDTRKVVNSEEEIQNNMEMEIRKSIEEIFKTVFDNDILAVDSQIKKFNAFWDAGEKDEGTIGDEEDSLKEQVGDMSDRQGGDAENEEDGESSEEELVEEDEPSETENDEEGEEDKDQPGHTQIGELEEVVQKEPVYTESEVLDENANKLVDDGEADETVSNDDVADDMVEEEELPDGCGDKVLLRKNAFSFSTYKNKELLHGFRMESLNKCVHAFDSVNSEYADMDREGEEMKKEKEKGAEEEAQEKTTKHKQITRKMQSMKNESDIGADFQLNVQMSVEDQQLYSHLQKRIMRDLKKGYLKKMKKMFKKKCKQMKKDITDNIKTIVHKFNNPDEALEGEIQFDTNVKSLRKKPRKTSSKKGQKKTLTNIHTDGYWTESGTSLRAKEETAPSVESSVHYAPNCAIVTDKGVDIGGTNTDGHIVHAVISESDRMDNSTGEVLRGDQAQVGTSTQDIHGSHDSLRLIHSNETQEKQQPLQDLQQVEDITHNKQQAHQQIVSSPQGSKKSLLPITNGDGSSELDDHLARAQDGSNQLELDVSTTNGSMDRAQKYFLQKLKCEKICLVTKTLGNKSELFNRINSMTKKCIANAFMERMNNIRKGPTVWDATTKEKEKIPVGSSPISEMKLDGEHRMLLLHEGNNKQTALQSDKTEGKNPNDYSIERYETKPQGAEYTQLQMTKNSKELHSVNNCNDMKLDACKQKLKRVTSLNYVKHKLSKWKKNDKCLSAKQVMKYYRPCRRGTVEHVYVAAGHRNKGNIITHGGISNVGGVNHVFCVQHADANQKKAPYKEQAGGKFVQLYFPHSASSNRNKVPNNLFINPNAIFKGNNKNVQYMVQRCLDGKLVPYMVQQQNGQQVHAQCYYYPVGAGTSTDISTNKLNNHYICLRKKDGTCLNGYYVHSGESHRGAPSNESDYDLAFLQNKFTFKAVSGELSNGKVKMCVNKNNLTINKYRRCNRKDKLGPCRESHVGPGGHIRGAANQCAVSSNCGKTDNHHVGNTHAHTAAKLHSANSQGVSSLKVSGSGAGIFLGSDDVKHQMGGKAGGANRVVLVDYKNGSLGVKGERKSSQQSQVRPLVQAGQASKPVMTTGQGSLPAERTLRTPNLPTSKMDGPTSFYTQSQLYKDTTLKTKKKKNNLFTVNHNLLQTPHQYDDQRKRKICCNMSEDISCTNTWHMDESDPKNCILKNICNAYHTCTNANHVRTNERGVTKKVQNEINSLNTIDLHNAHNYHVKVKKISSSKRNQERQVWADEASFKNILFCNAHDTNFTKMALKNRNIESFHICSINSSGVDECPNANYRHQMENICIFRDF</sequence>
<feature type="compositionally biased region" description="Basic and acidic residues" evidence="1">
    <location>
        <begin position="823"/>
        <end position="837"/>
    </location>
</feature>
<keyword evidence="3" id="KW-1185">Reference proteome</keyword>
<feature type="region of interest" description="Disordered" evidence="1">
    <location>
        <begin position="148"/>
        <end position="247"/>
    </location>
</feature>
<feature type="region of interest" description="Disordered" evidence="1">
    <location>
        <begin position="696"/>
        <end position="744"/>
    </location>
</feature>
<dbReference type="OMA" id="KERTHVN"/>
<feature type="compositionally biased region" description="Acidic residues" evidence="1">
    <location>
        <begin position="1195"/>
        <end position="1208"/>
    </location>
</feature>
<feature type="compositionally biased region" description="Basic and acidic residues" evidence="1">
    <location>
        <begin position="897"/>
        <end position="911"/>
    </location>
</feature>
<organism evidence="2 3">
    <name type="scientific">Plasmodium fragile</name>
    <dbReference type="NCBI Taxonomy" id="5857"/>
    <lineage>
        <taxon>Eukaryota</taxon>
        <taxon>Sar</taxon>
        <taxon>Alveolata</taxon>
        <taxon>Apicomplexa</taxon>
        <taxon>Aconoidasida</taxon>
        <taxon>Haemosporida</taxon>
        <taxon>Plasmodiidae</taxon>
        <taxon>Plasmodium</taxon>
        <taxon>Plasmodium (Plasmodium)</taxon>
    </lineage>
</organism>
<accession>A0A0D9QPJ9</accession>
<feature type="compositionally biased region" description="Polar residues" evidence="1">
    <location>
        <begin position="1532"/>
        <end position="1548"/>
    </location>
</feature>
<feature type="compositionally biased region" description="Polar residues" evidence="1">
    <location>
        <begin position="221"/>
        <end position="232"/>
    </location>
</feature>
<dbReference type="RefSeq" id="XP_012334340.1">
    <property type="nucleotide sequence ID" value="XM_012478917.1"/>
</dbReference>
<proteinExistence type="predicted"/>
<feature type="compositionally biased region" description="Low complexity" evidence="1">
    <location>
        <begin position="790"/>
        <end position="805"/>
    </location>
</feature>
<feature type="compositionally biased region" description="Low complexity" evidence="1">
    <location>
        <begin position="696"/>
        <end position="705"/>
    </location>
</feature>
<evidence type="ECO:0000256" key="1">
    <source>
        <dbReference type="SAM" id="MobiDB-lite"/>
    </source>
</evidence>
<feature type="region of interest" description="Disordered" evidence="1">
    <location>
        <begin position="2100"/>
        <end position="2153"/>
    </location>
</feature>
<reference evidence="2 3" key="1">
    <citation type="submission" date="2014-03" db="EMBL/GenBank/DDBJ databases">
        <title>The Genome Sequence of Plasmodium fragile nilgiri.</title>
        <authorList>
            <consortium name="The Broad Institute Genomics Platform"/>
            <consortium name="The Broad Institute Genome Sequencing Center for Infectious Disease"/>
            <person name="Neafsey D."/>
            <person name="Duraisingh M."/>
            <person name="Young S.K."/>
            <person name="Zeng Q."/>
            <person name="Gargeya S."/>
            <person name="Abouelleil A."/>
            <person name="Alvarado L."/>
            <person name="Chapman S.B."/>
            <person name="Gainer-Dewar J."/>
            <person name="Goldberg J."/>
            <person name="Griggs A."/>
            <person name="Gujja S."/>
            <person name="Hansen M."/>
            <person name="Howarth C."/>
            <person name="Imamovic A."/>
            <person name="Larimer J."/>
            <person name="Pearson M."/>
            <person name="Poon T.W."/>
            <person name="Priest M."/>
            <person name="Roberts A."/>
            <person name="Saif S."/>
            <person name="Shea T."/>
            <person name="Sykes S."/>
            <person name="Wortman J."/>
            <person name="Nusbaum C."/>
            <person name="Birren B."/>
        </authorList>
    </citation>
    <scope>NUCLEOTIDE SEQUENCE [LARGE SCALE GENOMIC DNA]</scope>
    <source>
        <strain evidence="3">nilgiri</strain>
    </source>
</reference>
<dbReference type="OrthoDB" id="372510at2759"/>
<feature type="region of interest" description="Disordered" evidence="1">
    <location>
        <begin position="1269"/>
        <end position="1303"/>
    </location>
</feature>
<feature type="region of interest" description="Disordered" evidence="1">
    <location>
        <begin position="759"/>
        <end position="805"/>
    </location>
</feature>
<dbReference type="VEuPathDB" id="PlasmoDB:AK88_01281"/>
<feature type="region of interest" description="Disordered" evidence="1">
    <location>
        <begin position="1530"/>
        <end position="1562"/>
    </location>
</feature>
<feature type="region of interest" description="Disordered" evidence="1">
    <location>
        <begin position="78"/>
        <end position="128"/>
    </location>
</feature>
<feature type="compositionally biased region" description="Basic and acidic residues" evidence="1">
    <location>
        <begin position="1019"/>
        <end position="1042"/>
    </location>
</feature>
<evidence type="ECO:0000313" key="2">
    <source>
        <dbReference type="EMBL" id="KJP88989.1"/>
    </source>
</evidence>
<feature type="region of interest" description="Disordered" evidence="1">
    <location>
        <begin position="823"/>
        <end position="1042"/>
    </location>
</feature>
<dbReference type="Proteomes" id="UP000054561">
    <property type="component" value="Unassembled WGS sequence"/>
</dbReference>
<feature type="region of interest" description="Disordered" evidence="1">
    <location>
        <begin position="1096"/>
        <end position="1208"/>
    </location>
</feature>
<feature type="region of interest" description="Disordered" evidence="1">
    <location>
        <begin position="606"/>
        <end position="632"/>
    </location>
</feature>
<feature type="compositionally biased region" description="Polar residues" evidence="1">
    <location>
        <begin position="154"/>
        <end position="163"/>
    </location>
</feature>
<feature type="compositionally biased region" description="Polar residues" evidence="1">
    <location>
        <begin position="848"/>
        <end position="888"/>
    </location>
</feature>
<feature type="compositionally biased region" description="Low complexity" evidence="1">
    <location>
        <begin position="186"/>
        <end position="211"/>
    </location>
</feature>
<feature type="compositionally biased region" description="Polar residues" evidence="1">
    <location>
        <begin position="769"/>
        <end position="778"/>
    </location>
</feature>
<name>A0A0D9QPJ9_PLAFR</name>
<feature type="compositionally biased region" description="Basic and acidic residues" evidence="1">
    <location>
        <begin position="1269"/>
        <end position="1291"/>
    </location>
</feature>
<dbReference type="EMBL" id="KQ001655">
    <property type="protein sequence ID" value="KJP88989.1"/>
    <property type="molecule type" value="Genomic_DNA"/>
</dbReference>
<gene>
    <name evidence="2" type="ORF">AK88_01281</name>
</gene>
<feature type="compositionally biased region" description="Basic and acidic residues" evidence="1">
    <location>
        <begin position="164"/>
        <end position="183"/>
    </location>
</feature>
<feature type="compositionally biased region" description="Basic and acidic residues" evidence="1">
    <location>
        <begin position="616"/>
        <end position="631"/>
    </location>
</feature>
<feature type="compositionally biased region" description="Acidic residues" evidence="1">
    <location>
        <begin position="954"/>
        <end position="1018"/>
    </location>
</feature>
<protein>
    <submittedName>
        <fullName evidence="2">Uncharacterized protein</fullName>
    </submittedName>
</protein>
<evidence type="ECO:0000313" key="3">
    <source>
        <dbReference type="Proteomes" id="UP000054561"/>
    </source>
</evidence>
<feature type="compositionally biased region" description="Polar residues" evidence="1">
    <location>
        <begin position="943"/>
        <end position="953"/>
    </location>
</feature>
<feature type="compositionally biased region" description="Acidic residues" evidence="1">
    <location>
        <begin position="1126"/>
        <end position="1158"/>
    </location>
</feature>
<feature type="compositionally biased region" description="Basic and acidic residues" evidence="1">
    <location>
        <begin position="1111"/>
        <end position="1124"/>
    </location>
</feature>